<gene>
    <name evidence="14" type="ORF">SAMN02910280_2097</name>
</gene>
<evidence type="ECO:0000313" key="14">
    <source>
        <dbReference type="EMBL" id="SFW36675.1"/>
    </source>
</evidence>
<dbReference type="PROSITE" id="PS01012">
    <property type="entry name" value="FOLYLPOLYGLU_SYNT_2"/>
    <property type="match status" value="1"/>
</dbReference>
<evidence type="ECO:0000256" key="6">
    <source>
        <dbReference type="ARBA" id="ARBA00022741"/>
    </source>
</evidence>
<evidence type="ECO:0000256" key="4">
    <source>
        <dbReference type="ARBA" id="ARBA00022598"/>
    </source>
</evidence>
<feature type="domain" description="Mur ligase C-terminal" evidence="12">
    <location>
        <begin position="290"/>
        <end position="406"/>
    </location>
</feature>
<evidence type="ECO:0000256" key="7">
    <source>
        <dbReference type="ARBA" id="ARBA00022840"/>
    </source>
</evidence>
<keyword evidence="6 11" id="KW-0547">Nucleotide-binding</keyword>
<dbReference type="InterPro" id="IPR004101">
    <property type="entry name" value="Mur_ligase_C"/>
</dbReference>
<organism evidence="14 15">
    <name type="scientific">Ruminococcus flavefaciens</name>
    <dbReference type="NCBI Taxonomy" id="1265"/>
    <lineage>
        <taxon>Bacteria</taxon>
        <taxon>Bacillati</taxon>
        <taxon>Bacillota</taxon>
        <taxon>Clostridia</taxon>
        <taxon>Eubacteriales</taxon>
        <taxon>Oscillospiraceae</taxon>
        <taxon>Ruminococcus</taxon>
    </lineage>
</organism>
<keyword evidence="8" id="KW-0460">Magnesium</keyword>
<dbReference type="InterPro" id="IPR036565">
    <property type="entry name" value="Mur-like_cat_sf"/>
</dbReference>
<evidence type="ECO:0000256" key="8">
    <source>
        <dbReference type="ARBA" id="ARBA00022842"/>
    </source>
</evidence>
<dbReference type="SUPFAM" id="SSF53623">
    <property type="entry name" value="MurD-like peptide ligases, catalytic domain"/>
    <property type="match status" value="1"/>
</dbReference>
<dbReference type="Gene3D" id="3.90.190.20">
    <property type="entry name" value="Mur ligase, C-terminal domain"/>
    <property type="match status" value="1"/>
</dbReference>
<accession>A0A1K1NN33</accession>
<evidence type="ECO:0000256" key="9">
    <source>
        <dbReference type="ARBA" id="ARBA00030592"/>
    </source>
</evidence>
<evidence type="ECO:0000256" key="10">
    <source>
        <dbReference type="ARBA" id="ARBA00047493"/>
    </source>
</evidence>
<comment type="catalytic activity">
    <reaction evidence="10">
        <text>(6S)-5,6,7,8-tetrahydrofolyl-(gamma-L-Glu)(n) + L-glutamate + ATP = (6S)-5,6,7,8-tetrahydrofolyl-(gamma-L-Glu)(n+1) + ADP + phosphate + H(+)</text>
        <dbReference type="Rhea" id="RHEA:10580"/>
        <dbReference type="Rhea" id="RHEA-COMP:14738"/>
        <dbReference type="Rhea" id="RHEA-COMP:14740"/>
        <dbReference type="ChEBI" id="CHEBI:15378"/>
        <dbReference type="ChEBI" id="CHEBI:29985"/>
        <dbReference type="ChEBI" id="CHEBI:30616"/>
        <dbReference type="ChEBI" id="CHEBI:43474"/>
        <dbReference type="ChEBI" id="CHEBI:141005"/>
        <dbReference type="ChEBI" id="CHEBI:456216"/>
        <dbReference type="EC" id="6.3.2.17"/>
    </reaction>
</comment>
<evidence type="ECO:0000256" key="2">
    <source>
        <dbReference type="ARBA" id="ARBA00008276"/>
    </source>
</evidence>
<dbReference type="GO" id="GO:0046872">
    <property type="term" value="F:metal ion binding"/>
    <property type="evidence" value="ECO:0007669"/>
    <property type="project" value="UniProtKB-KW"/>
</dbReference>
<sequence>MNYTEALGYMKKAAERGSVLGLSRITELLRLMDNPQDKIKTVHIAGTNGKGSFGAMLTSVLKSAGYKVGGFSSPAITKVTDSFRIDGEEIGEQDFADIIGDIAPICESMDEKPTEFEVLTAAAFELFVRKGCDIAVVECGMGGDTDSTNVIKAPVLSVITNVQKDHGAFLGDTIAEIASHKCGIIKQGRPVYFGGNSEEVYEIAADTAKKLGCELFIPDYSQFSWSDDSCTINGTELIYKGEKLHIPLLGTYQRENAVNVLSCIEILRREGIDIPESAVRQGLADVKWHGRFEVISREPLIIYDGAHNPDGIRCAADSIRRYFGDKKVVLLIGVMADKEYGLYADMLGELTDTAFAVKPDNPRALDSKSLAQALTERGMRTLPFEDYAEGARAALDYAKKQDMPLIALGSLYMYQQFTDALKDIINK</sequence>
<protein>
    <recommendedName>
        <fullName evidence="3">tetrahydrofolate synthase</fullName>
        <ecNumber evidence="3">6.3.2.17</ecNumber>
    </recommendedName>
    <alternativeName>
        <fullName evidence="9">Tetrahydrofolylpolyglutamate synthase</fullName>
    </alternativeName>
</protein>
<dbReference type="AlphaFoldDB" id="A0A1K1NN33"/>
<dbReference type="InterPro" id="IPR001645">
    <property type="entry name" value="Folylpolyglutamate_synth"/>
</dbReference>
<feature type="domain" description="Mur ligase central" evidence="13">
    <location>
        <begin position="44"/>
        <end position="261"/>
    </location>
</feature>
<comment type="similarity">
    <text evidence="2 11">Belongs to the folylpolyglutamate synthase family.</text>
</comment>
<comment type="cofactor">
    <cofactor evidence="1">
        <name>Mg(2+)</name>
        <dbReference type="ChEBI" id="CHEBI:18420"/>
    </cofactor>
</comment>
<dbReference type="PANTHER" id="PTHR11136:SF0">
    <property type="entry name" value="DIHYDROFOLATE SYNTHETASE-RELATED"/>
    <property type="match status" value="1"/>
</dbReference>
<dbReference type="EC" id="6.3.2.17" evidence="3"/>
<dbReference type="GO" id="GO:0004326">
    <property type="term" value="F:tetrahydrofolylpolyglutamate synthase activity"/>
    <property type="evidence" value="ECO:0007669"/>
    <property type="project" value="UniProtKB-EC"/>
</dbReference>
<evidence type="ECO:0000259" key="13">
    <source>
        <dbReference type="Pfam" id="PF08245"/>
    </source>
</evidence>
<dbReference type="GO" id="GO:0005737">
    <property type="term" value="C:cytoplasm"/>
    <property type="evidence" value="ECO:0007669"/>
    <property type="project" value="TreeGrafter"/>
</dbReference>
<dbReference type="InterPro" id="IPR013221">
    <property type="entry name" value="Mur_ligase_cen"/>
</dbReference>
<dbReference type="EMBL" id="FPIP01000005">
    <property type="protein sequence ID" value="SFW36675.1"/>
    <property type="molecule type" value="Genomic_DNA"/>
</dbReference>
<dbReference type="InterPro" id="IPR018109">
    <property type="entry name" value="Folylpolyglutamate_synth_CS"/>
</dbReference>
<keyword evidence="7 11" id="KW-0067">ATP-binding</keyword>
<evidence type="ECO:0000256" key="3">
    <source>
        <dbReference type="ARBA" id="ARBA00013025"/>
    </source>
</evidence>
<dbReference type="RefSeq" id="WP_072300351.1">
    <property type="nucleotide sequence ID" value="NZ_FPIP01000005.1"/>
</dbReference>
<dbReference type="PIRSF" id="PIRSF001563">
    <property type="entry name" value="Folylpolyglu_synth"/>
    <property type="match status" value="1"/>
</dbReference>
<dbReference type="Proteomes" id="UP000183461">
    <property type="component" value="Unassembled WGS sequence"/>
</dbReference>
<proteinExistence type="inferred from homology"/>
<reference evidence="14 15" key="1">
    <citation type="submission" date="2016-11" db="EMBL/GenBank/DDBJ databases">
        <authorList>
            <person name="Jaros S."/>
            <person name="Januszkiewicz K."/>
            <person name="Wedrychowicz H."/>
        </authorList>
    </citation>
    <scope>NUCLEOTIDE SEQUENCE [LARGE SCALE GENOMIC DNA]</scope>
    <source>
        <strain evidence="14 15">YL228</strain>
    </source>
</reference>
<dbReference type="NCBIfam" id="TIGR01499">
    <property type="entry name" value="folC"/>
    <property type="match status" value="1"/>
</dbReference>
<dbReference type="GO" id="GO:0005524">
    <property type="term" value="F:ATP binding"/>
    <property type="evidence" value="ECO:0007669"/>
    <property type="project" value="UniProtKB-KW"/>
</dbReference>
<dbReference type="PANTHER" id="PTHR11136">
    <property type="entry name" value="FOLYLPOLYGLUTAMATE SYNTHASE-RELATED"/>
    <property type="match status" value="1"/>
</dbReference>
<evidence type="ECO:0000313" key="15">
    <source>
        <dbReference type="Proteomes" id="UP000183461"/>
    </source>
</evidence>
<dbReference type="Gene3D" id="3.40.1190.10">
    <property type="entry name" value="Mur-like, catalytic domain"/>
    <property type="match status" value="1"/>
</dbReference>
<evidence type="ECO:0000259" key="12">
    <source>
        <dbReference type="Pfam" id="PF02875"/>
    </source>
</evidence>
<evidence type="ECO:0000256" key="1">
    <source>
        <dbReference type="ARBA" id="ARBA00001946"/>
    </source>
</evidence>
<dbReference type="PROSITE" id="PS01011">
    <property type="entry name" value="FOLYLPOLYGLU_SYNT_1"/>
    <property type="match status" value="1"/>
</dbReference>
<name>A0A1K1NN33_RUMFL</name>
<evidence type="ECO:0000256" key="11">
    <source>
        <dbReference type="PIRNR" id="PIRNR001563"/>
    </source>
</evidence>
<keyword evidence="4 11" id="KW-0436">Ligase</keyword>
<evidence type="ECO:0000256" key="5">
    <source>
        <dbReference type="ARBA" id="ARBA00022723"/>
    </source>
</evidence>
<keyword evidence="5" id="KW-0479">Metal-binding</keyword>
<dbReference type="InterPro" id="IPR036615">
    <property type="entry name" value="Mur_ligase_C_dom_sf"/>
</dbReference>
<dbReference type="FunFam" id="3.40.1190.10:FF:000011">
    <property type="entry name" value="Folylpolyglutamate synthase/dihydrofolate synthase"/>
    <property type="match status" value="1"/>
</dbReference>
<dbReference type="Pfam" id="PF08245">
    <property type="entry name" value="Mur_ligase_M"/>
    <property type="match status" value="1"/>
</dbReference>
<dbReference type="Pfam" id="PF02875">
    <property type="entry name" value="Mur_ligase_C"/>
    <property type="match status" value="1"/>
</dbReference>
<dbReference type="GO" id="GO:0008841">
    <property type="term" value="F:dihydrofolate synthase activity"/>
    <property type="evidence" value="ECO:0007669"/>
    <property type="project" value="TreeGrafter"/>
</dbReference>
<dbReference type="SUPFAM" id="SSF53244">
    <property type="entry name" value="MurD-like peptide ligases, peptide-binding domain"/>
    <property type="match status" value="1"/>
</dbReference>